<accession>A0AA37TM92</accession>
<keyword evidence="1" id="KW-0732">Signal</keyword>
<dbReference type="EMBL" id="BSPO01000001">
    <property type="protein sequence ID" value="GLS82178.1"/>
    <property type="molecule type" value="Genomic_DNA"/>
</dbReference>
<sequence length="104" mass="11087">MSTPKKIFSGIALTAVILVAATKLTDTLPDYAQAACVCGPNAQIDNSLPLSHPRNRCADLSWGAWVTGNSSSSQMHFIDLLELLYGHESAPNLDSSSNNLPEKS</sequence>
<gene>
    <name evidence="2" type="ORF">GCM10007894_01550</name>
</gene>
<comment type="caution">
    <text evidence="2">The sequence shown here is derived from an EMBL/GenBank/DDBJ whole genome shotgun (WGS) entry which is preliminary data.</text>
</comment>
<dbReference type="Proteomes" id="UP001157439">
    <property type="component" value="Unassembled WGS sequence"/>
</dbReference>
<dbReference type="RefSeq" id="WP_095500142.1">
    <property type="nucleotide sequence ID" value="NZ_BSPO01000001.1"/>
</dbReference>
<evidence type="ECO:0000313" key="3">
    <source>
        <dbReference type="Proteomes" id="UP001157439"/>
    </source>
</evidence>
<keyword evidence="3" id="KW-1185">Reference proteome</keyword>
<name>A0AA37TM92_9GAMM</name>
<proteinExistence type="predicted"/>
<reference evidence="2 3" key="1">
    <citation type="journal article" date="2014" name="Int. J. Syst. Evol. Microbiol.">
        <title>Complete genome sequence of Corynebacterium casei LMG S-19264T (=DSM 44701T), isolated from a smear-ripened cheese.</title>
        <authorList>
            <consortium name="US DOE Joint Genome Institute (JGI-PGF)"/>
            <person name="Walter F."/>
            <person name="Albersmeier A."/>
            <person name="Kalinowski J."/>
            <person name="Ruckert C."/>
        </authorList>
    </citation>
    <scope>NUCLEOTIDE SEQUENCE [LARGE SCALE GENOMIC DNA]</scope>
    <source>
        <strain evidence="2 3">NBRC 112785</strain>
    </source>
</reference>
<evidence type="ECO:0000256" key="1">
    <source>
        <dbReference type="SAM" id="SignalP"/>
    </source>
</evidence>
<feature type="signal peptide" evidence="1">
    <location>
        <begin position="1"/>
        <end position="20"/>
    </location>
</feature>
<evidence type="ECO:0000313" key="2">
    <source>
        <dbReference type="EMBL" id="GLS82178.1"/>
    </source>
</evidence>
<protein>
    <submittedName>
        <fullName evidence="2">Uncharacterized protein</fullName>
    </submittedName>
</protein>
<dbReference type="AlphaFoldDB" id="A0AA37TM92"/>
<organism evidence="2 3">
    <name type="scientific">Paraferrimonas haliotis</name>
    <dbReference type="NCBI Taxonomy" id="2013866"/>
    <lineage>
        <taxon>Bacteria</taxon>
        <taxon>Pseudomonadati</taxon>
        <taxon>Pseudomonadota</taxon>
        <taxon>Gammaproteobacteria</taxon>
        <taxon>Alteromonadales</taxon>
        <taxon>Ferrimonadaceae</taxon>
        <taxon>Paraferrimonas</taxon>
    </lineage>
</organism>
<feature type="chain" id="PRO_5041409921" evidence="1">
    <location>
        <begin position="21"/>
        <end position="104"/>
    </location>
</feature>